<dbReference type="PANTHER" id="PTHR34698">
    <property type="entry name" value="5-OXOPROLINASE SUBUNIT B"/>
    <property type="match status" value="1"/>
</dbReference>
<evidence type="ECO:0000313" key="5">
    <source>
        <dbReference type="EMBL" id="WHY53398.1"/>
    </source>
</evidence>
<keyword evidence="2 5" id="KW-0378">Hydrolase</keyword>
<keyword evidence="3" id="KW-0067">ATP-binding</keyword>
<reference evidence="5" key="1">
    <citation type="submission" date="2023-05" db="EMBL/GenBank/DDBJ databases">
        <title>Comparative genomics of Bacillaceae isolates and their secondary metabolite potential.</title>
        <authorList>
            <person name="Song L."/>
            <person name="Nielsen L.J."/>
            <person name="Mohite O."/>
            <person name="Xu X."/>
            <person name="Weber T."/>
            <person name="Kovacs A.T."/>
        </authorList>
    </citation>
    <scope>NUCLEOTIDE SEQUENCE</scope>
    <source>
        <strain evidence="5">LY1</strain>
    </source>
</reference>
<gene>
    <name evidence="5" type="primary">pxpB</name>
    <name evidence="5" type="ORF">QNH24_09240</name>
</gene>
<name>A0AAX3X281_9BACI</name>
<keyword evidence="1" id="KW-0547">Nucleotide-binding</keyword>
<feature type="domain" description="Carboxyltransferase" evidence="4">
    <location>
        <begin position="11"/>
        <end position="210"/>
    </location>
</feature>
<dbReference type="SUPFAM" id="SSF50891">
    <property type="entry name" value="Cyclophilin-like"/>
    <property type="match status" value="1"/>
</dbReference>
<dbReference type="PANTHER" id="PTHR34698:SF2">
    <property type="entry name" value="5-OXOPROLINASE SUBUNIT B"/>
    <property type="match status" value="1"/>
</dbReference>
<dbReference type="EMBL" id="CP126101">
    <property type="protein sequence ID" value="WHY53398.1"/>
    <property type="molecule type" value="Genomic_DNA"/>
</dbReference>
<dbReference type="Gene3D" id="2.40.100.10">
    <property type="entry name" value="Cyclophilin-like"/>
    <property type="match status" value="1"/>
</dbReference>
<dbReference type="GO" id="GO:0017168">
    <property type="term" value="F:5-oxoprolinase (ATP-hydrolyzing) activity"/>
    <property type="evidence" value="ECO:0007669"/>
    <property type="project" value="UniProtKB-EC"/>
</dbReference>
<dbReference type="AlphaFoldDB" id="A0AAX3X281"/>
<dbReference type="Proteomes" id="UP001178322">
    <property type="component" value="Chromosome"/>
</dbReference>
<dbReference type="GO" id="GO:0005524">
    <property type="term" value="F:ATP binding"/>
    <property type="evidence" value="ECO:0007669"/>
    <property type="project" value="UniProtKB-KW"/>
</dbReference>
<organism evidence="5 6">
    <name type="scientific">Lysinibacillus pakistanensis</name>
    <dbReference type="NCBI Taxonomy" id="759811"/>
    <lineage>
        <taxon>Bacteria</taxon>
        <taxon>Bacillati</taxon>
        <taxon>Bacillota</taxon>
        <taxon>Bacilli</taxon>
        <taxon>Bacillales</taxon>
        <taxon>Bacillaceae</taxon>
        <taxon>Lysinibacillus</taxon>
    </lineage>
</organism>
<sequence>MQRKIDFPHTMWISQHTIRFAFREEISQENFQAVQQFNRFLKKHLQQNLIESVASYHTVTAYLKQTKDSIDINFLQKQWLIMQVATKDNEVISRKLQIPICYDEEFALDMDRVMNYTGLSFENIKKIHMSKSYSVYLIGFLPGFPYLGDLDKELFVPRLRKPRSSVSASSVGIGGFQTGIYPLDSPGGWNIIGKTPLNLFDVHGKEIFIFSLGDQVQFYEITKQEFYEIKSKGV</sequence>
<dbReference type="Gene3D" id="3.30.1360.40">
    <property type="match status" value="1"/>
</dbReference>
<dbReference type="Pfam" id="PF02682">
    <property type="entry name" value="CT_C_D"/>
    <property type="match status" value="1"/>
</dbReference>
<dbReference type="InterPro" id="IPR010016">
    <property type="entry name" value="PxpB"/>
</dbReference>
<dbReference type="EC" id="3.5.2.9" evidence="5"/>
<evidence type="ECO:0000259" key="4">
    <source>
        <dbReference type="SMART" id="SM00796"/>
    </source>
</evidence>
<evidence type="ECO:0000256" key="1">
    <source>
        <dbReference type="ARBA" id="ARBA00022741"/>
    </source>
</evidence>
<accession>A0AAX3X281</accession>
<proteinExistence type="predicted"/>
<protein>
    <submittedName>
        <fullName evidence="5">5-oxoprolinase subunit PxpB</fullName>
        <ecNumber evidence="5">3.5.2.9</ecNumber>
    </submittedName>
</protein>
<dbReference type="InterPro" id="IPR003833">
    <property type="entry name" value="CT_C_D"/>
</dbReference>
<dbReference type="SMART" id="SM00796">
    <property type="entry name" value="AHS1"/>
    <property type="match status" value="1"/>
</dbReference>
<evidence type="ECO:0000256" key="3">
    <source>
        <dbReference type="ARBA" id="ARBA00022840"/>
    </source>
</evidence>
<evidence type="ECO:0000256" key="2">
    <source>
        <dbReference type="ARBA" id="ARBA00022801"/>
    </source>
</evidence>
<dbReference type="NCBIfam" id="TIGR00370">
    <property type="entry name" value="5-oxoprolinase subunit PxpB"/>
    <property type="match status" value="1"/>
</dbReference>
<dbReference type="InterPro" id="IPR029000">
    <property type="entry name" value="Cyclophilin-like_dom_sf"/>
</dbReference>
<evidence type="ECO:0000313" key="6">
    <source>
        <dbReference type="Proteomes" id="UP001178322"/>
    </source>
</evidence>
<dbReference type="RefSeq" id="WP_283871741.1">
    <property type="nucleotide sequence ID" value="NZ_CP126101.1"/>
</dbReference>